<keyword evidence="4" id="KW-1133">Transmembrane helix</keyword>
<feature type="domain" description="Type IV secretion system coupling protein TraD DNA-binding" evidence="6">
    <location>
        <begin position="2"/>
        <end position="371"/>
    </location>
</feature>
<keyword evidence="2" id="KW-1003">Cell membrane</keyword>
<dbReference type="PANTHER" id="PTHR37937">
    <property type="entry name" value="CONJUGATIVE TRANSFER: DNA TRANSPORT"/>
    <property type="match status" value="1"/>
</dbReference>
<gene>
    <name evidence="7" type="ORF">P245_05005</name>
</gene>
<organism evidence="7 8">
    <name type="scientific">Comamonas thiooxydans</name>
    <dbReference type="NCBI Taxonomy" id="363952"/>
    <lineage>
        <taxon>Bacteria</taxon>
        <taxon>Pseudomonadati</taxon>
        <taxon>Pseudomonadota</taxon>
        <taxon>Betaproteobacteria</taxon>
        <taxon>Burkholderiales</taxon>
        <taxon>Comamonadaceae</taxon>
        <taxon>Comamonas</taxon>
    </lineage>
</organism>
<keyword evidence="3" id="KW-0812">Transmembrane</keyword>
<dbReference type="InterPro" id="IPR019476">
    <property type="entry name" value="T4SS_TraD_DNA-bd"/>
</dbReference>
<dbReference type="InterPro" id="IPR051539">
    <property type="entry name" value="T4SS-coupling_protein"/>
</dbReference>
<dbReference type="SUPFAM" id="SSF52540">
    <property type="entry name" value="P-loop containing nucleoside triphosphate hydrolases"/>
    <property type="match status" value="1"/>
</dbReference>
<proteinExistence type="predicted"/>
<dbReference type="Pfam" id="PF10412">
    <property type="entry name" value="TrwB_AAD_bind"/>
    <property type="match status" value="1"/>
</dbReference>
<dbReference type="RefSeq" id="WP_034377858.1">
    <property type="nucleotide sequence ID" value="NZ_AWTN01000026.1"/>
</dbReference>
<evidence type="ECO:0000256" key="2">
    <source>
        <dbReference type="ARBA" id="ARBA00022475"/>
    </source>
</evidence>
<evidence type="ECO:0000256" key="4">
    <source>
        <dbReference type="ARBA" id="ARBA00022989"/>
    </source>
</evidence>
<dbReference type="Gene3D" id="3.40.50.300">
    <property type="entry name" value="P-loop containing nucleotide triphosphate hydrolases"/>
    <property type="match status" value="2"/>
</dbReference>
<evidence type="ECO:0000256" key="5">
    <source>
        <dbReference type="ARBA" id="ARBA00023136"/>
    </source>
</evidence>
<dbReference type="PANTHER" id="PTHR37937:SF1">
    <property type="entry name" value="CONJUGATIVE TRANSFER: DNA TRANSPORT"/>
    <property type="match status" value="1"/>
</dbReference>
<evidence type="ECO:0000256" key="3">
    <source>
        <dbReference type="ARBA" id="ARBA00022692"/>
    </source>
</evidence>
<evidence type="ECO:0000259" key="6">
    <source>
        <dbReference type="Pfam" id="PF10412"/>
    </source>
</evidence>
<feature type="non-terminal residue" evidence="7">
    <location>
        <position position="1"/>
    </location>
</feature>
<dbReference type="EMBL" id="AWTN01000026">
    <property type="protein sequence ID" value="KGG97678.1"/>
    <property type="molecule type" value="Genomic_DNA"/>
</dbReference>
<dbReference type="InterPro" id="IPR027417">
    <property type="entry name" value="P-loop_NTPase"/>
</dbReference>
<dbReference type="GO" id="GO:0005886">
    <property type="term" value="C:plasma membrane"/>
    <property type="evidence" value="ECO:0007669"/>
    <property type="project" value="UniProtKB-SubCell"/>
</dbReference>
<reference evidence="7 8" key="1">
    <citation type="submission" date="2013-09" db="EMBL/GenBank/DDBJ databases">
        <title>High correlation between genotypes and phenotypes of environmental bacteria Comamonas testosteroni strains.</title>
        <authorList>
            <person name="Liu L."/>
            <person name="Zhu W."/>
            <person name="Xia X."/>
            <person name="Xu B."/>
            <person name="Luo M."/>
            <person name="Wang G."/>
        </authorList>
    </citation>
    <scope>NUCLEOTIDE SEQUENCE [LARGE SCALE GENOMIC DNA]</scope>
    <source>
        <strain evidence="7 8">JL14</strain>
    </source>
</reference>
<keyword evidence="5" id="KW-0472">Membrane</keyword>
<dbReference type="AlphaFoldDB" id="A0A0E3BJL4"/>
<comment type="subcellular location">
    <subcellularLocation>
        <location evidence="1">Cell membrane</location>
        <topology evidence="1">Multi-pass membrane protein</topology>
    </subcellularLocation>
</comment>
<evidence type="ECO:0000256" key="1">
    <source>
        <dbReference type="ARBA" id="ARBA00004651"/>
    </source>
</evidence>
<sequence length="391" mass="43622">LLISGKTGAGKSQAINSILRTARYLRGNPALIADPAGGYLARFGNENDFVLNPFDLRSERWSPFAEIEFDYDCSTIARATIPDGEGSSSEWNHYAQALLTEVLKALWKRGETDPTRVLYYCASAAADELATLLAGTTAAVLTQRENARMLGNVRGIISTYMGAWQYLRPDGDFSVRRFVRESDHNGGAWLFMTYTDAQMSLLKFLIATWMELAVIEGLSLTESYERRLWVVLDELDSLGKISSLKAGLTKLRKYGVPCICGIQTIAQLRATYGRDDAQTLLSCMATKLILPPGDNETADYMGRELGEQEIERVQTSEGQSQKVGFAEFDKNKSTNSHMHRQVQQAVLPSQLMALPNLHGYLRMPGTDVFQVVVQYQKMADYNQPFEPAHMQ</sequence>
<name>A0A0E3BJL4_9BURK</name>
<evidence type="ECO:0000313" key="8">
    <source>
        <dbReference type="Proteomes" id="UP000029567"/>
    </source>
</evidence>
<evidence type="ECO:0000313" key="7">
    <source>
        <dbReference type="EMBL" id="KGG97678.1"/>
    </source>
</evidence>
<dbReference type="CDD" id="cd01127">
    <property type="entry name" value="TrwB_TraG_TraD_VirD4"/>
    <property type="match status" value="1"/>
</dbReference>
<comment type="caution">
    <text evidence="7">The sequence shown here is derived from an EMBL/GenBank/DDBJ whole genome shotgun (WGS) entry which is preliminary data.</text>
</comment>
<protein>
    <recommendedName>
        <fullName evidence="6">Type IV secretion system coupling protein TraD DNA-binding domain-containing protein</fullName>
    </recommendedName>
</protein>
<dbReference type="Proteomes" id="UP000029567">
    <property type="component" value="Unassembled WGS sequence"/>
</dbReference>
<accession>A0A0E3BJL4</accession>